<comment type="caution">
    <text evidence="2">The sequence shown here is derived from an EMBL/GenBank/DDBJ whole genome shotgun (WGS) entry which is preliminary data.</text>
</comment>
<dbReference type="PANTHER" id="PTHR36151:SF3">
    <property type="entry name" value="ER-BOUND OXYGENASE MPAB_MPAB'_RUBBER OXYGENASE CATALYTIC DOMAIN-CONTAINING PROTEIN"/>
    <property type="match status" value="1"/>
</dbReference>
<protein>
    <submittedName>
        <fullName evidence="2">Histidine kinase</fullName>
    </submittedName>
</protein>
<gene>
    <name evidence="2" type="ORF">CW354_14565</name>
</gene>
<keyword evidence="2" id="KW-0418">Kinase</keyword>
<feature type="domain" description="ER-bound oxygenase mpaB/mpaB'/Rubber oxygenase catalytic" evidence="1">
    <location>
        <begin position="53"/>
        <end position="265"/>
    </location>
</feature>
<keyword evidence="3" id="KW-1185">Reference proteome</keyword>
<dbReference type="EMBL" id="PJCH01000011">
    <property type="protein sequence ID" value="PQA86712.1"/>
    <property type="molecule type" value="Genomic_DNA"/>
</dbReference>
<dbReference type="GO" id="GO:0016301">
    <property type="term" value="F:kinase activity"/>
    <property type="evidence" value="ECO:0007669"/>
    <property type="project" value="UniProtKB-KW"/>
</dbReference>
<reference evidence="2 3" key="1">
    <citation type="submission" date="2017-12" db="EMBL/GenBank/DDBJ databases">
        <authorList>
            <person name="Hurst M.R.H."/>
        </authorList>
    </citation>
    <scope>NUCLEOTIDE SEQUENCE [LARGE SCALE GENOMIC DNA]</scope>
    <source>
        <strain evidence="2 3">SY-3-19</strain>
    </source>
</reference>
<dbReference type="Pfam" id="PF09995">
    <property type="entry name" value="MPAB_Lcp_cat"/>
    <property type="match status" value="1"/>
</dbReference>
<dbReference type="GO" id="GO:0016491">
    <property type="term" value="F:oxidoreductase activity"/>
    <property type="evidence" value="ECO:0007669"/>
    <property type="project" value="InterPro"/>
</dbReference>
<evidence type="ECO:0000313" key="2">
    <source>
        <dbReference type="EMBL" id="PQA86712.1"/>
    </source>
</evidence>
<dbReference type="AlphaFoldDB" id="A0A2S7K2I3"/>
<sequence length="311" mass="33617">MSVTALKSTLRRSVEDHLDRAAQSYLGDKALARIDFAGPPGEPALSGPDSVSWRIFKNPVTLFIGGVAAVILELAEPRVRTGVWENTSFCADPVGRLKRTGLAAMVTVYGARSAAAQMIARVNAMHARIAGTTPAGVPFRADDPELLTWVQATAAYGFLEAYSAYAAPLSDAERDRYYAEGQAAAALYGAAGAPRSLAEQKALFARMTPQLEASDIVFEFLKIMKRAEAFPQPAQLAQHSLVRAAVDITPAPAREVLGLGPAYGLRPFEGRIVRRMGRRADRLILRSGPAAVSCRRLGLSEGYLYRRRETL</sequence>
<dbReference type="OrthoDB" id="108890at2"/>
<dbReference type="InterPro" id="IPR018713">
    <property type="entry name" value="MPAB/Lcp_cat_dom"/>
</dbReference>
<dbReference type="RefSeq" id="WP_104830830.1">
    <property type="nucleotide sequence ID" value="NZ_PJCH01000011.1"/>
</dbReference>
<keyword evidence="2" id="KW-0808">Transferase</keyword>
<dbReference type="PANTHER" id="PTHR36151">
    <property type="entry name" value="BLR2777 PROTEIN"/>
    <property type="match status" value="1"/>
</dbReference>
<accession>A0A2S7K2I3</accession>
<evidence type="ECO:0000313" key="3">
    <source>
        <dbReference type="Proteomes" id="UP000239504"/>
    </source>
</evidence>
<proteinExistence type="predicted"/>
<evidence type="ECO:0000259" key="1">
    <source>
        <dbReference type="Pfam" id="PF09995"/>
    </source>
</evidence>
<name>A0A2S7K2I3_9PROT</name>
<organism evidence="2 3">
    <name type="scientific">Hyphococcus luteus</name>
    <dbReference type="NCBI Taxonomy" id="2058213"/>
    <lineage>
        <taxon>Bacteria</taxon>
        <taxon>Pseudomonadati</taxon>
        <taxon>Pseudomonadota</taxon>
        <taxon>Alphaproteobacteria</taxon>
        <taxon>Parvularculales</taxon>
        <taxon>Parvularculaceae</taxon>
        <taxon>Hyphococcus</taxon>
    </lineage>
</organism>
<dbReference type="Proteomes" id="UP000239504">
    <property type="component" value="Unassembled WGS sequence"/>
</dbReference>